<dbReference type="Gene3D" id="2.40.128.20">
    <property type="match status" value="1"/>
</dbReference>
<keyword evidence="2" id="KW-0732">Signal</keyword>
<protein>
    <submittedName>
        <fullName evidence="3">Lipocalin</fullName>
    </submittedName>
</protein>
<accession>A0A131YFE8</accession>
<feature type="signal peptide" evidence="2">
    <location>
        <begin position="1"/>
        <end position="25"/>
    </location>
</feature>
<dbReference type="InterPro" id="IPR012674">
    <property type="entry name" value="Calycin"/>
</dbReference>
<reference evidence="3" key="1">
    <citation type="journal article" date="2016" name="Ticks Tick Borne Dis.">
        <title>De novo assembly and annotation of the salivary gland transcriptome of Rhipicephalus appendiculatus male and female ticks during blood feeding.</title>
        <authorList>
            <person name="de Castro M.H."/>
            <person name="de Klerk D."/>
            <person name="Pienaar R."/>
            <person name="Latif A.A."/>
            <person name="Rees D.J."/>
            <person name="Mans B.J."/>
        </authorList>
    </citation>
    <scope>NUCLEOTIDE SEQUENCE</scope>
    <source>
        <tissue evidence="3">Salivary glands</tissue>
    </source>
</reference>
<name>A0A131YFE8_RHIAP</name>
<feature type="region of interest" description="Disordered" evidence="1">
    <location>
        <begin position="89"/>
        <end position="109"/>
    </location>
</feature>
<proteinExistence type="predicted"/>
<sequence length="214" mass="23850">MMGCNVSPLLALICWLHSGYITVHGKTTDPKISDTRQFLGQTGDIYLVGLTGVLHQGSSNPPKMCLRARYDHTLDSQVRRRFKFIEDEQDENQDIAQSGESEQPTGPTKRRELTIGLSVFEPTKQLHAVDVDSLLAGGYENTPPQDNLDVLYVSTECLIAGKPIKRNAKAKYVCTMWAEKNAVKNVPRGCKSKFTESCQAPHIFLELDSVCLEH</sequence>
<evidence type="ECO:0000313" key="3">
    <source>
        <dbReference type="EMBL" id="JAP78054.1"/>
    </source>
</evidence>
<evidence type="ECO:0000256" key="1">
    <source>
        <dbReference type="SAM" id="MobiDB-lite"/>
    </source>
</evidence>
<dbReference type="EMBL" id="GEDV01010503">
    <property type="protein sequence ID" value="JAP78054.1"/>
    <property type="molecule type" value="Transcribed_RNA"/>
</dbReference>
<dbReference type="AlphaFoldDB" id="A0A131YFE8"/>
<feature type="chain" id="PRO_5007284963" evidence="2">
    <location>
        <begin position="26"/>
        <end position="214"/>
    </location>
</feature>
<organism evidence="3">
    <name type="scientific">Rhipicephalus appendiculatus</name>
    <name type="common">Brown ear tick</name>
    <dbReference type="NCBI Taxonomy" id="34631"/>
    <lineage>
        <taxon>Eukaryota</taxon>
        <taxon>Metazoa</taxon>
        <taxon>Ecdysozoa</taxon>
        <taxon>Arthropoda</taxon>
        <taxon>Chelicerata</taxon>
        <taxon>Arachnida</taxon>
        <taxon>Acari</taxon>
        <taxon>Parasitiformes</taxon>
        <taxon>Ixodida</taxon>
        <taxon>Ixodoidea</taxon>
        <taxon>Ixodidae</taxon>
        <taxon>Rhipicephalinae</taxon>
        <taxon>Rhipicephalus</taxon>
        <taxon>Rhipicephalus</taxon>
    </lineage>
</organism>
<feature type="compositionally biased region" description="Polar residues" evidence="1">
    <location>
        <begin position="94"/>
        <end position="106"/>
    </location>
</feature>
<evidence type="ECO:0000256" key="2">
    <source>
        <dbReference type="SAM" id="SignalP"/>
    </source>
</evidence>